<evidence type="ECO:0000313" key="2">
    <source>
        <dbReference type="Proteomes" id="UP000648187"/>
    </source>
</evidence>
<gene>
    <name evidence="1" type="ORF">HW555_000387</name>
</gene>
<dbReference type="EMBL" id="JACKWZ010000002">
    <property type="protein sequence ID" value="KAF9424576.1"/>
    <property type="molecule type" value="Genomic_DNA"/>
</dbReference>
<proteinExistence type="predicted"/>
<dbReference type="AlphaFoldDB" id="A0A835L9U8"/>
<name>A0A835L9U8_SPOEX</name>
<accession>A0A835L9U8</accession>
<organism evidence="1 2">
    <name type="scientific">Spodoptera exigua</name>
    <name type="common">Beet armyworm</name>
    <name type="synonym">Noctua fulgens</name>
    <dbReference type="NCBI Taxonomy" id="7107"/>
    <lineage>
        <taxon>Eukaryota</taxon>
        <taxon>Metazoa</taxon>
        <taxon>Ecdysozoa</taxon>
        <taxon>Arthropoda</taxon>
        <taxon>Hexapoda</taxon>
        <taxon>Insecta</taxon>
        <taxon>Pterygota</taxon>
        <taxon>Neoptera</taxon>
        <taxon>Endopterygota</taxon>
        <taxon>Lepidoptera</taxon>
        <taxon>Glossata</taxon>
        <taxon>Ditrysia</taxon>
        <taxon>Noctuoidea</taxon>
        <taxon>Noctuidae</taxon>
        <taxon>Amphipyrinae</taxon>
        <taxon>Spodoptera</taxon>
    </lineage>
</organism>
<sequence length="151" mass="17146">MKPRIGFASKNKTHFWNGGNMFLGWHFFLIGKSEAVVFFAYKPIGIFIACRFPSMFPLSFSKEIVLQRNVGDLSSNCYLKLKNGILSSSLGGMIKFNSDKEVFDIISNSSETDSEEDNRSAPYHLLFVTSDIDETINSMERFKLIAEHLPM</sequence>
<evidence type="ECO:0000313" key="1">
    <source>
        <dbReference type="EMBL" id="KAF9424576.1"/>
    </source>
</evidence>
<reference evidence="1" key="1">
    <citation type="submission" date="2020-08" db="EMBL/GenBank/DDBJ databases">
        <title>Spodoptera exigua strain:BAW_Kor-Di-RS1 Genome sequencing and assembly.</title>
        <authorList>
            <person name="Kim J."/>
            <person name="Nam H.Y."/>
            <person name="Kwon M."/>
            <person name="Choi J.H."/>
            <person name="Cho S.R."/>
            <person name="Kim G.-H."/>
        </authorList>
    </citation>
    <scope>NUCLEOTIDE SEQUENCE</scope>
    <source>
        <strain evidence="1">BAW_Kor-Di-RS1</strain>
        <tissue evidence="1">Whole-body</tissue>
    </source>
</reference>
<dbReference type="Proteomes" id="UP000648187">
    <property type="component" value="Unassembled WGS sequence"/>
</dbReference>
<protein>
    <submittedName>
        <fullName evidence="1">Uncharacterized protein</fullName>
    </submittedName>
</protein>
<comment type="caution">
    <text evidence="1">The sequence shown here is derived from an EMBL/GenBank/DDBJ whole genome shotgun (WGS) entry which is preliminary data.</text>
</comment>
<keyword evidence="2" id="KW-1185">Reference proteome</keyword>